<dbReference type="EMBL" id="ML121534">
    <property type="protein sequence ID" value="RPB26620.1"/>
    <property type="molecule type" value="Genomic_DNA"/>
</dbReference>
<protein>
    <submittedName>
        <fullName evidence="1">Uncharacterized protein</fullName>
    </submittedName>
</protein>
<sequence>PRHCHTSNIDRARPPILPCLHRRDSAMPPALRECHASGVEIVPCLRCRECHASAVEAVPRLRCRDSCLPPPSSLPCLRRPACRTSAAQPPMPLLSTVPCLHCLGWLASAVKHAMPPPSSMPYLRRPACHASAAQPPMPSLL</sequence>
<dbReference type="Proteomes" id="UP000267821">
    <property type="component" value="Unassembled WGS sequence"/>
</dbReference>
<name>A0A3N4LUZ7_9PEZI</name>
<feature type="non-terminal residue" evidence="1">
    <location>
        <position position="1"/>
    </location>
</feature>
<evidence type="ECO:0000313" key="1">
    <source>
        <dbReference type="EMBL" id="RPB26620.1"/>
    </source>
</evidence>
<gene>
    <name evidence="1" type="ORF">L211DRAFT_835425</name>
</gene>
<organism evidence="1 2">
    <name type="scientific">Terfezia boudieri ATCC MYA-4762</name>
    <dbReference type="NCBI Taxonomy" id="1051890"/>
    <lineage>
        <taxon>Eukaryota</taxon>
        <taxon>Fungi</taxon>
        <taxon>Dikarya</taxon>
        <taxon>Ascomycota</taxon>
        <taxon>Pezizomycotina</taxon>
        <taxon>Pezizomycetes</taxon>
        <taxon>Pezizales</taxon>
        <taxon>Pezizaceae</taxon>
        <taxon>Terfezia</taxon>
    </lineage>
</organism>
<dbReference type="OrthoDB" id="5500492at2759"/>
<dbReference type="AlphaFoldDB" id="A0A3N4LUZ7"/>
<proteinExistence type="predicted"/>
<evidence type="ECO:0000313" key="2">
    <source>
        <dbReference type="Proteomes" id="UP000267821"/>
    </source>
</evidence>
<reference evidence="1 2" key="1">
    <citation type="journal article" date="2018" name="Nat. Ecol. Evol.">
        <title>Pezizomycetes genomes reveal the molecular basis of ectomycorrhizal truffle lifestyle.</title>
        <authorList>
            <person name="Murat C."/>
            <person name="Payen T."/>
            <person name="Noel B."/>
            <person name="Kuo A."/>
            <person name="Morin E."/>
            <person name="Chen J."/>
            <person name="Kohler A."/>
            <person name="Krizsan K."/>
            <person name="Balestrini R."/>
            <person name="Da Silva C."/>
            <person name="Montanini B."/>
            <person name="Hainaut M."/>
            <person name="Levati E."/>
            <person name="Barry K.W."/>
            <person name="Belfiori B."/>
            <person name="Cichocki N."/>
            <person name="Clum A."/>
            <person name="Dockter R.B."/>
            <person name="Fauchery L."/>
            <person name="Guy J."/>
            <person name="Iotti M."/>
            <person name="Le Tacon F."/>
            <person name="Lindquist E.A."/>
            <person name="Lipzen A."/>
            <person name="Malagnac F."/>
            <person name="Mello A."/>
            <person name="Molinier V."/>
            <person name="Miyauchi S."/>
            <person name="Poulain J."/>
            <person name="Riccioni C."/>
            <person name="Rubini A."/>
            <person name="Sitrit Y."/>
            <person name="Splivallo R."/>
            <person name="Traeger S."/>
            <person name="Wang M."/>
            <person name="Zifcakova L."/>
            <person name="Wipf D."/>
            <person name="Zambonelli A."/>
            <person name="Paolocci F."/>
            <person name="Nowrousian M."/>
            <person name="Ottonello S."/>
            <person name="Baldrian P."/>
            <person name="Spatafora J.W."/>
            <person name="Henrissat B."/>
            <person name="Nagy L.G."/>
            <person name="Aury J.M."/>
            <person name="Wincker P."/>
            <person name="Grigoriev I.V."/>
            <person name="Bonfante P."/>
            <person name="Martin F.M."/>
        </authorList>
    </citation>
    <scope>NUCLEOTIDE SEQUENCE [LARGE SCALE GENOMIC DNA]</scope>
    <source>
        <strain evidence="1 2">ATCC MYA-4762</strain>
    </source>
</reference>
<accession>A0A3N4LUZ7</accession>
<dbReference type="InParanoid" id="A0A3N4LUZ7"/>
<keyword evidence="2" id="KW-1185">Reference proteome</keyword>